<dbReference type="GO" id="GO:0019354">
    <property type="term" value="P:siroheme biosynthetic process"/>
    <property type="evidence" value="ECO:0007669"/>
    <property type="project" value="InterPro"/>
</dbReference>
<dbReference type="PANTHER" id="PTHR45790">
    <property type="entry name" value="SIROHEME SYNTHASE-RELATED"/>
    <property type="match status" value="1"/>
</dbReference>
<sequence>MENVKIFIENRKGNPEVEFKLEEILKGCKLSFFDNIDRESGVRGIYPEKDNVAVLSVGQLDLVVRDASSLPYSLPNGIELYALLNKEGAPVGKNDELKKYWAVLGKSGLKDIAVKFSGYDERAKWGKVVLAGFGPGDPSLLTRKAEFNLYKADQIFYDDLTNHEYLDKFCGQKIYVGKRKGRHKFDQELINNMLYQAALEGKWVVRLKGGDPLIFGRGAEEYHFLARRFITSEIIPGVTSAFAAAADAVIPFTERSMASSVAFLSGHDLSKLKIPQADTLVFYMGASMQQDLAMRIVDEGWHKNTPVAIVHNASSKDRKIYRGSLRELITEGSGLPSPAIIIVGKTAAAYHHQSNKWLYTGVSVNDWEAEENMVHNPLIRINAFTPKKHVFSNLNKYNRIVFTSRHAVIHFFKELFAAGKDARDLSGIVVDCIGSHTAGALKNYGLVVKPLTGEESASAMARYYSDNNVSGVRILIPGSERGNQFLADTLKKAGNWVEQQTLYAIEKNTAIVKQDLSKFSGVVFTSPKTVEVFYDVYGHIPAHLQIKCRGSQTAQKLNELSLKSVKIGA</sequence>
<dbReference type="Gene3D" id="3.40.1010.10">
    <property type="entry name" value="Cobalt-precorrin-4 Transmethylase, Domain 1"/>
    <property type="match status" value="1"/>
</dbReference>
<proteinExistence type="inferred from homology"/>
<evidence type="ECO:0000256" key="7">
    <source>
        <dbReference type="ARBA" id="ARBA00025705"/>
    </source>
</evidence>
<keyword evidence="3 10" id="KW-0489">Methyltransferase</keyword>
<keyword evidence="11" id="KW-1185">Reference proteome</keyword>
<dbReference type="NCBIfam" id="NF004790">
    <property type="entry name" value="PRK06136.1"/>
    <property type="match status" value="1"/>
</dbReference>
<dbReference type="Pfam" id="PF00590">
    <property type="entry name" value="TP_methylase"/>
    <property type="match status" value="1"/>
</dbReference>
<dbReference type="PANTHER" id="PTHR45790:SF3">
    <property type="entry name" value="S-ADENOSYL-L-METHIONINE-DEPENDENT UROPORPHYRINOGEN III METHYLTRANSFERASE, CHLOROPLASTIC"/>
    <property type="match status" value="1"/>
</dbReference>
<evidence type="ECO:0000256" key="3">
    <source>
        <dbReference type="ARBA" id="ARBA00022603"/>
    </source>
</evidence>
<evidence type="ECO:0000256" key="5">
    <source>
        <dbReference type="ARBA" id="ARBA00022691"/>
    </source>
</evidence>
<dbReference type="Proteomes" id="UP001207408">
    <property type="component" value="Unassembled WGS sequence"/>
</dbReference>
<comment type="caution">
    <text evidence="10">The sequence shown here is derived from an EMBL/GenBank/DDBJ whole genome shotgun (WGS) entry which is preliminary data.</text>
</comment>
<keyword evidence="5" id="KW-0949">S-adenosyl-L-methionine</keyword>
<dbReference type="InterPro" id="IPR050161">
    <property type="entry name" value="Siro_Cobalamin_biosynth"/>
</dbReference>
<dbReference type="InterPro" id="IPR000878">
    <property type="entry name" value="4pyrrol_Mease"/>
</dbReference>
<evidence type="ECO:0000259" key="8">
    <source>
        <dbReference type="Pfam" id="PF00590"/>
    </source>
</evidence>
<comment type="similarity">
    <text evidence="1">Belongs to the precorrin methyltransferase family.</text>
</comment>
<reference evidence="10" key="1">
    <citation type="submission" date="2022-10" db="EMBL/GenBank/DDBJ databases">
        <authorList>
            <person name="Yu W.X."/>
        </authorList>
    </citation>
    <scope>NUCLEOTIDE SEQUENCE</scope>
    <source>
        <strain evidence="10">D04</strain>
    </source>
</reference>
<comment type="pathway">
    <text evidence="7">Porphyrin-containing compound metabolism; siroheme biosynthesis; precorrin-2 from uroporphyrinogen III: step 1/1.</text>
</comment>
<dbReference type="FunFam" id="3.40.1010.10:FF:000001">
    <property type="entry name" value="Siroheme synthase"/>
    <property type="match status" value="1"/>
</dbReference>
<dbReference type="GO" id="GO:0032259">
    <property type="term" value="P:methylation"/>
    <property type="evidence" value="ECO:0007669"/>
    <property type="project" value="UniProtKB-KW"/>
</dbReference>
<dbReference type="CDD" id="cd06578">
    <property type="entry name" value="HemD"/>
    <property type="match status" value="1"/>
</dbReference>
<evidence type="ECO:0000256" key="6">
    <source>
        <dbReference type="ARBA" id="ARBA00023244"/>
    </source>
</evidence>
<keyword evidence="6" id="KW-0627">Porphyrin biosynthesis</keyword>
<dbReference type="InterPro" id="IPR003754">
    <property type="entry name" value="4pyrrol_synth_uPrphyn_synth"/>
</dbReference>
<gene>
    <name evidence="10" type="primary">cobA</name>
    <name evidence="10" type="ORF">OM074_19610</name>
</gene>
<evidence type="ECO:0000313" key="10">
    <source>
        <dbReference type="EMBL" id="MCW3807841.1"/>
    </source>
</evidence>
<keyword evidence="4 10" id="KW-0808">Transferase</keyword>
<dbReference type="SUPFAM" id="SSF53790">
    <property type="entry name" value="Tetrapyrrole methylase"/>
    <property type="match status" value="1"/>
</dbReference>
<dbReference type="Gene3D" id="3.30.950.10">
    <property type="entry name" value="Methyltransferase, Cobalt-precorrin-4 Transmethylase, Domain 2"/>
    <property type="match status" value="1"/>
</dbReference>
<dbReference type="RefSeq" id="WP_301202317.1">
    <property type="nucleotide sequence ID" value="NZ_JAPDPI010000064.1"/>
</dbReference>
<feature type="domain" description="Tetrapyrrole biosynthesis uroporphyrinogen III synthase" evidence="9">
    <location>
        <begin position="373"/>
        <end position="564"/>
    </location>
</feature>
<evidence type="ECO:0000313" key="11">
    <source>
        <dbReference type="Proteomes" id="UP001207408"/>
    </source>
</evidence>
<evidence type="ECO:0000256" key="1">
    <source>
        <dbReference type="ARBA" id="ARBA00005879"/>
    </source>
</evidence>
<dbReference type="AlphaFoldDB" id="A0AAE3MI11"/>
<dbReference type="InterPro" id="IPR035996">
    <property type="entry name" value="4pyrrol_Methylase_sf"/>
</dbReference>
<name>A0AAE3MI11_9BACT</name>
<evidence type="ECO:0000256" key="2">
    <source>
        <dbReference type="ARBA" id="ARBA00012162"/>
    </source>
</evidence>
<dbReference type="CDD" id="cd11642">
    <property type="entry name" value="SUMT"/>
    <property type="match status" value="1"/>
</dbReference>
<accession>A0AAE3MI11</accession>
<feature type="domain" description="Tetrapyrrole methylase" evidence="8">
    <location>
        <begin position="127"/>
        <end position="328"/>
    </location>
</feature>
<dbReference type="InterPro" id="IPR006366">
    <property type="entry name" value="CobA/CysG_C"/>
</dbReference>
<evidence type="ECO:0000256" key="4">
    <source>
        <dbReference type="ARBA" id="ARBA00022679"/>
    </source>
</evidence>
<dbReference type="EMBL" id="JAPDPI010000064">
    <property type="protein sequence ID" value="MCW3807841.1"/>
    <property type="molecule type" value="Genomic_DNA"/>
</dbReference>
<dbReference type="Pfam" id="PF02602">
    <property type="entry name" value="HEM4"/>
    <property type="match status" value="1"/>
</dbReference>
<protein>
    <recommendedName>
        <fullName evidence="2">uroporphyrinogen-III C-methyltransferase</fullName>
        <ecNumber evidence="2">2.1.1.107</ecNumber>
    </recommendedName>
</protein>
<dbReference type="GO" id="GO:0004851">
    <property type="term" value="F:uroporphyrin-III C-methyltransferase activity"/>
    <property type="evidence" value="ECO:0007669"/>
    <property type="project" value="UniProtKB-EC"/>
</dbReference>
<dbReference type="Gene3D" id="3.40.50.10090">
    <property type="match status" value="2"/>
</dbReference>
<organism evidence="10 11">
    <name type="scientific">Plebeiibacterium marinum</name>
    <dbReference type="NCBI Taxonomy" id="2992111"/>
    <lineage>
        <taxon>Bacteria</taxon>
        <taxon>Pseudomonadati</taxon>
        <taxon>Bacteroidota</taxon>
        <taxon>Bacteroidia</taxon>
        <taxon>Marinilabiliales</taxon>
        <taxon>Marinilabiliaceae</taxon>
        <taxon>Plebeiibacterium</taxon>
    </lineage>
</organism>
<dbReference type="InterPro" id="IPR014776">
    <property type="entry name" value="4pyrrole_Mease_sub2"/>
</dbReference>
<dbReference type="InterPro" id="IPR036108">
    <property type="entry name" value="4pyrrol_syn_uPrphyn_synt_sf"/>
</dbReference>
<dbReference type="EC" id="2.1.1.107" evidence="2"/>
<dbReference type="GO" id="GO:0004852">
    <property type="term" value="F:uroporphyrinogen-III synthase activity"/>
    <property type="evidence" value="ECO:0007669"/>
    <property type="project" value="InterPro"/>
</dbReference>
<dbReference type="NCBIfam" id="TIGR01469">
    <property type="entry name" value="cobA_cysG_Cterm"/>
    <property type="match status" value="1"/>
</dbReference>
<evidence type="ECO:0000259" key="9">
    <source>
        <dbReference type="Pfam" id="PF02602"/>
    </source>
</evidence>
<dbReference type="SUPFAM" id="SSF69618">
    <property type="entry name" value="HemD-like"/>
    <property type="match status" value="1"/>
</dbReference>
<dbReference type="InterPro" id="IPR014777">
    <property type="entry name" value="4pyrrole_Mease_sub1"/>
</dbReference>